<reference evidence="2 3" key="1">
    <citation type="submission" date="2018-11" db="EMBL/GenBank/DDBJ databases">
        <authorList>
            <consortium name="Pathogen Informatics"/>
        </authorList>
    </citation>
    <scope>NUCLEOTIDE SEQUENCE [LARGE SCALE GENOMIC DNA]</scope>
</reference>
<evidence type="ECO:0000256" key="1">
    <source>
        <dbReference type="SAM" id="MobiDB-lite"/>
    </source>
</evidence>
<accession>A0A3P8CUA0</accession>
<evidence type="ECO:0000313" key="4">
    <source>
        <dbReference type="WBParaSite" id="HPBE_0001120601-mRNA-1"/>
    </source>
</evidence>
<dbReference type="EMBL" id="UZAH01027021">
    <property type="protein sequence ID" value="VDO87822.1"/>
    <property type="molecule type" value="Genomic_DNA"/>
</dbReference>
<reference evidence="4" key="2">
    <citation type="submission" date="2019-09" db="UniProtKB">
        <authorList>
            <consortium name="WormBaseParasite"/>
        </authorList>
    </citation>
    <scope>IDENTIFICATION</scope>
</reference>
<feature type="region of interest" description="Disordered" evidence="1">
    <location>
        <begin position="47"/>
        <end position="69"/>
    </location>
</feature>
<dbReference type="Proteomes" id="UP000050761">
    <property type="component" value="Unassembled WGS sequence"/>
</dbReference>
<protein>
    <submittedName>
        <fullName evidence="2 4">Uncharacterized protein</fullName>
    </submittedName>
</protein>
<accession>A0A183FT49</accession>
<proteinExistence type="predicted"/>
<dbReference type="WBParaSite" id="HPBE_0001120601-mRNA-1">
    <property type="protein sequence ID" value="HPBE_0001120601-mRNA-1"/>
    <property type="gene ID" value="HPBE_0001120601"/>
</dbReference>
<gene>
    <name evidence="2" type="ORF">HPBE_LOCUS11207</name>
</gene>
<evidence type="ECO:0000313" key="3">
    <source>
        <dbReference type="Proteomes" id="UP000050761"/>
    </source>
</evidence>
<organism evidence="3 4">
    <name type="scientific">Heligmosomoides polygyrus</name>
    <name type="common">Parasitic roundworm</name>
    <dbReference type="NCBI Taxonomy" id="6339"/>
    <lineage>
        <taxon>Eukaryota</taxon>
        <taxon>Metazoa</taxon>
        <taxon>Ecdysozoa</taxon>
        <taxon>Nematoda</taxon>
        <taxon>Chromadorea</taxon>
        <taxon>Rhabditida</taxon>
        <taxon>Rhabditina</taxon>
        <taxon>Rhabditomorpha</taxon>
        <taxon>Strongyloidea</taxon>
        <taxon>Heligmosomidae</taxon>
        <taxon>Heligmosomoides</taxon>
    </lineage>
</organism>
<evidence type="ECO:0000313" key="2">
    <source>
        <dbReference type="EMBL" id="VDO87822.1"/>
    </source>
</evidence>
<sequence>MATTSHCGGSEKLTSSAIYEETHVEVKRGEESDVDHGCCYARDALAKPKRDGGVEKENGAQDDQLKEND</sequence>
<dbReference type="AlphaFoldDB" id="A0A183FT49"/>
<name>A0A183FT49_HELPZ</name>
<keyword evidence="3" id="KW-1185">Reference proteome</keyword>